<dbReference type="PANTHER" id="PTHR46343:SF2">
    <property type="entry name" value="SUSHI_VON WILLEBRAND FACTOR TYPE A_EGF_PENTRAXIN DOMAIN-CONTAINING 1"/>
    <property type="match status" value="1"/>
</dbReference>
<evidence type="ECO:0000259" key="2">
    <source>
        <dbReference type="Pfam" id="PF16403"/>
    </source>
</evidence>
<dbReference type="Gene3D" id="2.60.40.10">
    <property type="entry name" value="Immunoglobulins"/>
    <property type="match status" value="2"/>
</dbReference>
<dbReference type="OrthoDB" id="1972074at2"/>
<feature type="signal peptide" evidence="1">
    <location>
        <begin position="1"/>
        <end position="24"/>
    </location>
</feature>
<dbReference type="Pfam" id="PF16403">
    <property type="entry name" value="Bact_surface_Ig-like"/>
    <property type="match status" value="2"/>
</dbReference>
<dbReference type="Proteomes" id="UP000199800">
    <property type="component" value="Unassembled WGS sequence"/>
</dbReference>
<evidence type="ECO:0000313" key="3">
    <source>
        <dbReference type="EMBL" id="SES65379.1"/>
    </source>
</evidence>
<keyword evidence="1" id="KW-0732">Signal</keyword>
<dbReference type="InterPro" id="IPR043555">
    <property type="entry name" value="SRPX-like"/>
</dbReference>
<evidence type="ECO:0000313" key="4">
    <source>
        <dbReference type="Proteomes" id="UP000199800"/>
    </source>
</evidence>
<protein>
    <recommendedName>
        <fullName evidence="2">Pesticidal crystal protein Cry22Aa Ig-like domain-containing protein</fullName>
    </recommendedName>
</protein>
<reference evidence="3 4" key="1">
    <citation type="submission" date="2016-10" db="EMBL/GenBank/DDBJ databases">
        <authorList>
            <person name="de Groot N.N."/>
        </authorList>
    </citation>
    <scope>NUCLEOTIDE SEQUENCE [LARGE SCALE GENOMIC DNA]</scope>
    <source>
        <strain evidence="3 4">DSM 1801</strain>
    </source>
</reference>
<sequence length="227" mass="25007">MKRRDLVFSVAVAFSVAMNPVALKAETDEVVIEQELDVIDTTKPVLEGIKNQSVFVGDKINYLKGVTAWDDKDGNLTKEIKVDSAKVNLKKAGKYVVTYTVKDSEGNTAIKKAAIQVKKDKAPVIKGARNQTIYLNNPISYRKGVTAKDDKDGNLTKKIKIDSSRVKKAKVGKYPVTYTVKDSAGHKTIKKVFVTVKKFKLFTPTVTEGKEVTVDTKPGGKKNIGTW</sequence>
<gene>
    <name evidence="3" type="ORF">SAMN04487772_101224</name>
</gene>
<dbReference type="PANTHER" id="PTHR46343">
    <property type="entry name" value="HYR DOMAIN-CONTAINING PROTEIN"/>
    <property type="match status" value="1"/>
</dbReference>
<feature type="domain" description="Pesticidal crystal protein Cry22Aa Ig-like" evidence="2">
    <location>
        <begin position="46"/>
        <end position="117"/>
    </location>
</feature>
<feature type="chain" id="PRO_5039647028" description="Pesticidal crystal protein Cry22Aa Ig-like domain-containing protein" evidence="1">
    <location>
        <begin position="25"/>
        <end position="227"/>
    </location>
</feature>
<feature type="domain" description="Pesticidal crystal protein Cry22Aa Ig-like" evidence="2">
    <location>
        <begin position="132"/>
        <end position="192"/>
    </location>
</feature>
<dbReference type="EMBL" id="FOHN01000001">
    <property type="protein sequence ID" value="SES65379.1"/>
    <property type="molecule type" value="Genomic_DNA"/>
</dbReference>
<keyword evidence="4" id="KW-1185">Reference proteome</keyword>
<dbReference type="InterPro" id="IPR032179">
    <property type="entry name" value="Cry22Aa_Ig-like"/>
</dbReference>
<accession>A0A1H9Y9C7</accession>
<proteinExistence type="predicted"/>
<dbReference type="InterPro" id="IPR013783">
    <property type="entry name" value="Ig-like_fold"/>
</dbReference>
<name>A0A1H9Y9C7_9FIRM</name>
<dbReference type="AlphaFoldDB" id="A0A1H9Y9C7"/>
<organism evidence="3 4">
    <name type="scientific">[Clostridium] polysaccharolyticum</name>
    <dbReference type="NCBI Taxonomy" id="29364"/>
    <lineage>
        <taxon>Bacteria</taxon>
        <taxon>Bacillati</taxon>
        <taxon>Bacillota</taxon>
        <taxon>Clostridia</taxon>
        <taxon>Lachnospirales</taxon>
        <taxon>Lachnospiraceae</taxon>
    </lineage>
</organism>
<evidence type="ECO:0000256" key="1">
    <source>
        <dbReference type="SAM" id="SignalP"/>
    </source>
</evidence>
<dbReference type="STRING" id="29364.SAMN04487772_101224"/>
<dbReference type="RefSeq" id="WP_092475197.1">
    <property type="nucleotide sequence ID" value="NZ_FOHN01000001.1"/>
</dbReference>